<evidence type="ECO:0000313" key="1">
    <source>
        <dbReference type="Proteomes" id="UP000887566"/>
    </source>
</evidence>
<dbReference type="Proteomes" id="UP000887566">
    <property type="component" value="Unplaced"/>
</dbReference>
<protein>
    <submittedName>
        <fullName evidence="2">Uncharacterized protein</fullName>
    </submittedName>
</protein>
<evidence type="ECO:0000313" key="2">
    <source>
        <dbReference type="WBParaSite" id="PSAMB.scaffold18691size900.g37646.t1"/>
    </source>
</evidence>
<dbReference type="AlphaFoldDB" id="A0A914VE98"/>
<dbReference type="WBParaSite" id="PSAMB.scaffold18691size900.g37646.t1">
    <property type="protein sequence ID" value="PSAMB.scaffold18691size900.g37646.t1"/>
    <property type="gene ID" value="PSAMB.scaffold18691size900.g37646"/>
</dbReference>
<keyword evidence="1" id="KW-1185">Reference proteome</keyword>
<organism evidence="1 2">
    <name type="scientific">Plectus sambesii</name>
    <dbReference type="NCBI Taxonomy" id="2011161"/>
    <lineage>
        <taxon>Eukaryota</taxon>
        <taxon>Metazoa</taxon>
        <taxon>Ecdysozoa</taxon>
        <taxon>Nematoda</taxon>
        <taxon>Chromadorea</taxon>
        <taxon>Plectida</taxon>
        <taxon>Plectina</taxon>
        <taxon>Plectoidea</taxon>
        <taxon>Plectidae</taxon>
        <taxon>Plectus</taxon>
    </lineage>
</organism>
<accession>A0A914VE98</accession>
<reference evidence="2" key="1">
    <citation type="submission" date="2022-11" db="UniProtKB">
        <authorList>
            <consortium name="WormBaseParasite"/>
        </authorList>
    </citation>
    <scope>IDENTIFICATION</scope>
</reference>
<proteinExistence type="predicted"/>
<sequence>MKRFCTTFEMVVSKGEYGAKTNTPAGGAEPMACKMQVRIDGGHSRVRRQLGIFTQPVFI</sequence>
<name>A0A914VE98_9BILA</name>